<dbReference type="Gene3D" id="3.40.390.30">
    <property type="entry name" value="Metalloproteases ('zincins'), catalytic domain"/>
    <property type="match status" value="1"/>
</dbReference>
<name>A0A3P3XMX4_9SPIR</name>
<comment type="cofactor">
    <cofactor evidence="7">
        <name>Zn(2+)</name>
        <dbReference type="ChEBI" id="CHEBI:29105"/>
    </cofactor>
    <text evidence="7">Binds 1 zinc ion.</text>
</comment>
<keyword evidence="2 7" id="KW-0540">Nuclease</keyword>
<keyword evidence="7" id="KW-0963">Cytoplasm</keyword>
<comment type="function">
    <text evidence="7">Single strand-specific metallo-endoribonuclease involved in late-stage 70S ribosome quality control and in maturation of the 3' terminus of the 16S rRNA.</text>
</comment>
<keyword evidence="6 7" id="KW-0862">Zinc</keyword>
<dbReference type="InterPro" id="IPR023091">
    <property type="entry name" value="MetalPrtase_cat_dom_sf_prd"/>
</dbReference>
<dbReference type="EC" id="3.1.-.-" evidence="7"/>
<evidence type="ECO:0000256" key="2">
    <source>
        <dbReference type="ARBA" id="ARBA00022722"/>
    </source>
</evidence>
<dbReference type="InterPro" id="IPR002036">
    <property type="entry name" value="YbeY"/>
</dbReference>
<dbReference type="GO" id="GO:0005737">
    <property type="term" value="C:cytoplasm"/>
    <property type="evidence" value="ECO:0007669"/>
    <property type="project" value="UniProtKB-SubCell"/>
</dbReference>
<dbReference type="SUPFAM" id="SSF55486">
    <property type="entry name" value="Metalloproteases ('zincins'), catalytic domain"/>
    <property type="match status" value="1"/>
</dbReference>
<keyword evidence="7" id="KW-0698">rRNA processing</keyword>
<keyword evidence="7" id="KW-0690">Ribosome biogenesis</keyword>
<dbReference type="HAMAP" id="MF_00009">
    <property type="entry name" value="Endoribonucl_YbeY"/>
    <property type="match status" value="1"/>
</dbReference>
<dbReference type="NCBIfam" id="TIGR00043">
    <property type="entry name" value="rRNA maturation RNase YbeY"/>
    <property type="match status" value="1"/>
</dbReference>
<evidence type="ECO:0000313" key="8">
    <source>
        <dbReference type="EMBL" id="SLM15829.1"/>
    </source>
</evidence>
<evidence type="ECO:0000256" key="6">
    <source>
        <dbReference type="ARBA" id="ARBA00022833"/>
    </source>
</evidence>
<comment type="subcellular location">
    <subcellularLocation>
        <location evidence="7">Cytoplasm</location>
    </subcellularLocation>
</comment>
<feature type="binding site" evidence="7">
    <location>
        <position position="127"/>
    </location>
    <ligand>
        <name>Zn(2+)</name>
        <dbReference type="ChEBI" id="CHEBI:29105"/>
        <note>catalytic</note>
    </ligand>
</feature>
<accession>A0A3P3XMX4</accession>
<comment type="similarity">
    <text evidence="1 7">Belongs to the endoribonuclease YbeY family.</text>
</comment>
<dbReference type="GO" id="GO:0004521">
    <property type="term" value="F:RNA endonuclease activity"/>
    <property type="evidence" value="ECO:0007669"/>
    <property type="project" value="UniProtKB-UniRule"/>
</dbReference>
<dbReference type="PANTHER" id="PTHR46986:SF1">
    <property type="entry name" value="ENDORIBONUCLEASE YBEY, CHLOROPLASTIC"/>
    <property type="match status" value="1"/>
</dbReference>
<dbReference type="GO" id="GO:0008270">
    <property type="term" value="F:zinc ion binding"/>
    <property type="evidence" value="ECO:0007669"/>
    <property type="project" value="UniProtKB-UniRule"/>
</dbReference>
<dbReference type="GO" id="GO:0006364">
    <property type="term" value="P:rRNA processing"/>
    <property type="evidence" value="ECO:0007669"/>
    <property type="project" value="UniProtKB-UniRule"/>
</dbReference>
<sequence>MNGNEVFYSVIGTDEPAWAQRAANYALSVLDALKKQNWQISLTFCDDATMQSLNRDYRNIDAPTDVLSFTLGELEHVNDGEDVFIAGDVVISVPALYRNAEDFGVSADEELRRLIIHGILHLSGMNHEDNEPDQPMMHLQEQLLGQLGGNSIL</sequence>
<dbReference type="PROSITE" id="PS01306">
    <property type="entry name" value="UPF0054"/>
    <property type="match status" value="1"/>
</dbReference>
<dbReference type="Pfam" id="PF02130">
    <property type="entry name" value="YbeY"/>
    <property type="match status" value="1"/>
</dbReference>
<keyword evidence="3 7" id="KW-0479">Metal-binding</keyword>
<dbReference type="EMBL" id="FWDM01000040">
    <property type="protein sequence ID" value="SLM15829.1"/>
    <property type="molecule type" value="Genomic_DNA"/>
</dbReference>
<evidence type="ECO:0000256" key="5">
    <source>
        <dbReference type="ARBA" id="ARBA00022801"/>
    </source>
</evidence>
<evidence type="ECO:0000256" key="1">
    <source>
        <dbReference type="ARBA" id="ARBA00010875"/>
    </source>
</evidence>
<evidence type="ECO:0000256" key="4">
    <source>
        <dbReference type="ARBA" id="ARBA00022759"/>
    </source>
</evidence>
<reference evidence="8" key="1">
    <citation type="submission" date="2017-02" db="EMBL/GenBank/DDBJ databases">
        <authorList>
            <person name="Regsiter A."/>
            <person name="William W."/>
        </authorList>
    </citation>
    <scope>NUCLEOTIDE SEQUENCE</scope>
    <source>
        <strain evidence="8">Bib</strain>
    </source>
</reference>
<keyword evidence="5 7" id="KW-0378">Hydrolase</keyword>
<dbReference type="PANTHER" id="PTHR46986">
    <property type="entry name" value="ENDORIBONUCLEASE YBEY, CHLOROPLASTIC"/>
    <property type="match status" value="1"/>
</dbReference>
<keyword evidence="4 7" id="KW-0255">Endonuclease</keyword>
<organism evidence="8">
    <name type="scientific">uncultured spirochete</name>
    <dbReference type="NCBI Taxonomy" id="156406"/>
    <lineage>
        <taxon>Bacteria</taxon>
        <taxon>Pseudomonadati</taxon>
        <taxon>Spirochaetota</taxon>
        <taxon>Spirochaetia</taxon>
        <taxon>Spirochaetales</taxon>
        <taxon>environmental samples</taxon>
    </lineage>
</organism>
<protein>
    <recommendedName>
        <fullName evidence="7">Endoribonuclease YbeY</fullName>
        <ecNumber evidence="7">3.1.-.-</ecNumber>
    </recommendedName>
</protein>
<evidence type="ECO:0000256" key="7">
    <source>
        <dbReference type="HAMAP-Rule" id="MF_00009"/>
    </source>
</evidence>
<proteinExistence type="inferred from homology"/>
<dbReference type="GO" id="GO:0004222">
    <property type="term" value="F:metalloendopeptidase activity"/>
    <property type="evidence" value="ECO:0007669"/>
    <property type="project" value="InterPro"/>
</dbReference>
<dbReference type="AlphaFoldDB" id="A0A3P3XMX4"/>
<evidence type="ECO:0000256" key="3">
    <source>
        <dbReference type="ARBA" id="ARBA00022723"/>
    </source>
</evidence>
<dbReference type="InterPro" id="IPR020549">
    <property type="entry name" value="YbeY_CS"/>
</dbReference>
<gene>
    <name evidence="7 8" type="primary">ybeY</name>
    <name evidence="8" type="ORF">SPIROBIBN47_80035</name>
</gene>
<feature type="binding site" evidence="7">
    <location>
        <position position="117"/>
    </location>
    <ligand>
        <name>Zn(2+)</name>
        <dbReference type="ChEBI" id="CHEBI:29105"/>
        <note>catalytic</note>
    </ligand>
</feature>
<feature type="binding site" evidence="7">
    <location>
        <position position="121"/>
    </location>
    <ligand>
        <name>Zn(2+)</name>
        <dbReference type="ChEBI" id="CHEBI:29105"/>
        <note>catalytic</note>
    </ligand>
</feature>